<dbReference type="AlphaFoldDB" id="A0A1H8W2G6"/>
<gene>
    <name evidence="2" type="ORF">SAMN04487948_12249</name>
</gene>
<protein>
    <recommendedName>
        <fullName evidence="4">CopG family transcriptional regulator</fullName>
    </recommendedName>
</protein>
<dbReference type="Proteomes" id="UP000199126">
    <property type="component" value="Unassembled WGS sequence"/>
</dbReference>
<dbReference type="OrthoDB" id="298109at2157"/>
<dbReference type="EMBL" id="FODV01000022">
    <property type="protein sequence ID" value="SEP21829.1"/>
    <property type="molecule type" value="Genomic_DNA"/>
</dbReference>
<evidence type="ECO:0000256" key="1">
    <source>
        <dbReference type="SAM" id="MobiDB-lite"/>
    </source>
</evidence>
<feature type="region of interest" description="Disordered" evidence="1">
    <location>
        <begin position="42"/>
        <end position="77"/>
    </location>
</feature>
<organism evidence="2 3">
    <name type="scientific">Halogranum amylolyticum</name>
    <dbReference type="NCBI Taxonomy" id="660520"/>
    <lineage>
        <taxon>Archaea</taxon>
        <taxon>Methanobacteriati</taxon>
        <taxon>Methanobacteriota</taxon>
        <taxon>Stenosarchaea group</taxon>
        <taxon>Halobacteria</taxon>
        <taxon>Halobacteriales</taxon>
        <taxon>Haloferacaceae</taxon>
    </lineage>
</organism>
<keyword evidence="3" id="KW-1185">Reference proteome</keyword>
<evidence type="ECO:0000313" key="2">
    <source>
        <dbReference type="EMBL" id="SEP21829.1"/>
    </source>
</evidence>
<accession>A0A1H8W2G6</accession>
<dbReference type="InterPro" id="IPR055544">
    <property type="entry name" value="DUF7120"/>
</dbReference>
<name>A0A1H8W2G6_9EURY</name>
<dbReference type="Pfam" id="PF23434">
    <property type="entry name" value="DUF7120"/>
    <property type="match status" value="1"/>
</dbReference>
<proteinExistence type="predicted"/>
<evidence type="ECO:0008006" key="4">
    <source>
        <dbReference type="Google" id="ProtNLM"/>
    </source>
</evidence>
<evidence type="ECO:0000313" key="3">
    <source>
        <dbReference type="Proteomes" id="UP000199126"/>
    </source>
</evidence>
<reference evidence="3" key="1">
    <citation type="submission" date="2016-10" db="EMBL/GenBank/DDBJ databases">
        <authorList>
            <person name="Varghese N."/>
            <person name="Submissions S."/>
        </authorList>
    </citation>
    <scope>NUCLEOTIDE SEQUENCE [LARGE SCALE GENOMIC DNA]</scope>
    <source>
        <strain evidence="3">CGMCC 1.10121</strain>
    </source>
</reference>
<dbReference type="RefSeq" id="WP_089827511.1">
    <property type="nucleotide sequence ID" value="NZ_FODV01000022.1"/>
</dbReference>
<sequence length="77" mass="8583">MPKVEVNLSDDVHFRFERMVDEEFVTEEQAVEELLTAGLEAYNAGTGPADDRSGFEEGIEGNLFDTDEGDPSERDTL</sequence>